<keyword evidence="1" id="KW-0175">Coiled coil</keyword>
<dbReference type="EMBL" id="JADEXN010000041">
    <property type="protein sequence ID" value="MBE9039907.1"/>
    <property type="molecule type" value="Genomic_DNA"/>
</dbReference>
<protein>
    <recommendedName>
        <fullName evidence="2">Inactive STAND domain-containing protein</fullName>
    </recommendedName>
</protein>
<name>A0A928Z622_9CYAN</name>
<keyword evidence="4" id="KW-1185">Reference proteome</keyword>
<feature type="domain" description="Inactive STAND" evidence="2">
    <location>
        <begin position="166"/>
        <end position="310"/>
    </location>
</feature>
<gene>
    <name evidence="3" type="ORF">IQ235_03760</name>
</gene>
<evidence type="ECO:0000256" key="1">
    <source>
        <dbReference type="SAM" id="Coils"/>
    </source>
</evidence>
<accession>A0A928Z622</accession>
<evidence type="ECO:0000313" key="4">
    <source>
        <dbReference type="Proteomes" id="UP000621799"/>
    </source>
</evidence>
<comment type="caution">
    <text evidence="3">The sequence shown here is derived from an EMBL/GenBank/DDBJ whole genome shotgun (WGS) entry which is preliminary data.</text>
</comment>
<evidence type="ECO:0000313" key="3">
    <source>
        <dbReference type="EMBL" id="MBE9039907.1"/>
    </source>
</evidence>
<dbReference type="Pfam" id="PF19995">
    <property type="entry name" value="iSTAND"/>
    <property type="match status" value="1"/>
</dbReference>
<reference evidence="3" key="1">
    <citation type="submission" date="2020-10" db="EMBL/GenBank/DDBJ databases">
        <authorList>
            <person name="Castelo-Branco R."/>
            <person name="Eusebio N."/>
            <person name="Adriana R."/>
            <person name="Vieira A."/>
            <person name="Brugerolle De Fraissinette N."/>
            <person name="Rezende De Castro R."/>
            <person name="Schneider M.P."/>
            <person name="Vasconcelos V."/>
            <person name="Leao P.N."/>
        </authorList>
    </citation>
    <scope>NUCLEOTIDE SEQUENCE</scope>
    <source>
        <strain evidence="3">LEGE 11467</strain>
    </source>
</reference>
<evidence type="ECO:0000259" key="2">
    <source>
        <dbReference type="Pfam" id="PF19995"/>
    </source>
</evidence>
<proteinExistence type="predicted"/>
<organism evidence="3 4">
    <name type="scientific">Zarconia navalis LEGE 11467</name>
    <dbReference type="NCBI Taxonomy" id="1828826"/>
    <lineage>
        <taxon>Bacteria</taxon>
        <taxon>Bacillati</taxon>
        <taxon>Cyanobacteriota</taxon>
        <taxon>Cyanophyceae</taxon>
        <taxon>Oscillatoriophycideae</taxon>
        <taxon>Oscillatoriales</taxon>
        <taxon>Oscillatoriales incertae sedis</taxon>
        <taxon>Zarconia</taxon>
        <taxon>Zarconia navalis</taxon>
    </lineage>
</organism>
<dbReference type="RefSeq" id="WP_264320165.1">
    <property type="nucleotide sequence ID" value="NZ_JADEXN010000041.1"/>
</dbReference>
<dbReference type="AlphaFoldDB" id="A0A928Z622"/>
<dbReference type="Proteomes" id="UP000621799">
    <property type="component" value="Unassembled WGS sequence"/>
</dbReference>
<dbReference type="InterPro" id="IPR045475">
    <property type="entry name" value="iSTAND"/>
</dbReference>
<sequence>MSRRRNTLKATSEELERIKARIAELRWTQTEDSQALIEASRIRVFEIIEKRNILKNYRVSIEDFKSLKYDKEIRTADEREYDRVLAEIDNCISSSKIDYLIEERVIIAKGISLRTYRSFLKTEPIDKFAFIAFWEVLGFDRQDISELQTKARSQGNQKPDRLYKALLSFDYREPCQHVLNICHPSRRSAAFFIPHPQGLGYQFSQVWLMRRIEQELAEYVNLETRKERFNLNLESEAATVENLWLKLGGKLQIRDGSEISERLKKHNLILVLDRIDTFDRTRLNELMNKFWQPLIQQASCSEGRLIMFLVYGGLPNDWRDDSALYDGVIKISAIPSFSVESLQQDCKRLEARVQEPINGKIEHLVRELIEYQNPEKCNLILQKIYQQFNCRFSAENRWQQYP</sequence>
<feature type="coiled-coil region" evidence="1">
    <location>
        <begin position="1"/>
        <end position="28"/>
    </location>
</feature>